<name>A0A498K3W4_MALDO</name>
<reference evidence="1 2" key="1">
    <citation type="submission" date="2018-10" db="EMBL/GenBank/DDBJ databases">
        <title>A high-quality apple genome assembly.</title>
        <authorList>
            <person name="Hu J."/>
        </authorList>
    </citation>
    <scope>NUCLEOTIDE SEQUENCE [LARGE SCALE GENOMIC DNA]</scope>
    <source>
        <strain evidence="2">cv. HFTH1</strain>
        <tissue evidence="1">Young leaf</tissue>
    </source>
</reference>
<keyword evidence="2" id="KW-1185">Reference proteome</keyword>
<protein>
    <submittedName>
        <fullName evidence="1">Uncharacterized protein</fullName>
    </submittedName>
</protein>
<proteinExistence type="predicted"/>
<sequence length="82" mass="9816">MLNRFWDEIGSGIGTPSPVFFSDVRYRSPIAPFNKISRYFQNIAILSIISRYFDENHTDTYLNIHSPKNRYYRRYFADNIDI</sequence>
<gene>
    <name evidence="1" type="ORF">DVH24_002977</name>
</gene>
<organism evidence="1 2">
    <name type="scientific">Malus domestica</name>
    <name type="common">Apple</name>
    <name type="synonym">Pyrus malus</name>
    <dbReference type="NCBI Taxonomy" id="3750"/>
    <lineage>
        <taxon>Eukaryota</taxon>
        <taxon>Viridiplantae</taxon>
        <taxon>Streptophyta</taxon>
        <taxon>Embryophyta</taxon>
        <taxon>Tracheophyta</taxon>
        <taxon>Spermatophyta</taxon>
        <taxon>Magnoliopsida</taxon>
        <taxon>eudicotyledons</taxon>
        <taxon>Gunneridae</taxon>
        <taxon>Pentapetalae</taxon>
        <taxon>rosids</taxon>
        <taxon>fabids</taxon>
        <taxon>Rosales</taxon>
        <taxon>Rosaceae</taxon>
        <taxon>Amygdaloideae</taxon>
        <taxon>Maleae</taxon>
        <taxon>Malus</taxon>
    </lineage>
</organism>
<evidence type="ECO:0000313" key="2">
    <source>
        <dbReference type="Proteomes" id="UP000290289"/>
    </source>
</evidence>
<evidence type="ECO:0000313" key="1">
    <source>
        <dbReference type="EMBL" id="RXI02899.1"/>
    </source>
</evidence>
<accession>A0A498K3W4</accession>
<dbReference type="EMBL" id="RDQH01000329">
    <property type="protein sequence ID" value="RXI02899.1"/>
    <property type="molecule type" value="Genomic_DNA"/>
</dbReference>
<dbReference type="Proteomes" id="UP000290289">
    <property type="component" value="Chromosome 3"/>
</dbReference>
<comment type="caution">
    <text evidence="1">The sequence shown here is derived from an EMBL/GenBank/DDBJ whole genome shotgun (WGS) entry which is preliminary data.</text>
</comment>
<dbReference type="AlphaFoldDB" id="A0A498K3W4"/>